<dbReference type="Pfam" id="PF13540">
    <property type="entry name" value="RCC1_2"/>
    <property type="match status" value="1"/>
</dbReference>
<keyword evidence="4" id="KW-1185">Reference proteome</keyword>
<evidence type="ECO:0000313" key="3">
    <source>
        <dbReference type="EMBL" id="GJJ74887.1"/>
    </source>
</evidence>
<dbReference type="PRINTS" id="PR00633">
    <property type="entry name" value="RCCNDNSATION"/>
</dbReference>
<sequence>MSFTRALSFTGAAVAQSSRRHPLTKRNLASAFHTSAWRNKSCVVEWGYGSTDRKVFESDSVIPTGPNKTWIAAGASHRLIALSGESETGILGEGMNHSGQLGNGIREEGSTFSAIDTSGLDILGMACGREHSMLLAKPQSEDPSAPDQDAKTLLFGFGNSMYGQLGLGGSKDTLSKEFAGQDVEGFVFEPSPTSVELPDPSENVVQVQCGLDHTVLRTDQGNLYSMGWGADGQLGLGENSSSDRAVPTLIERLSFKARGKEVGKVRDISSSTDFTLALLDNNQIWIWGNSEYGQCMLNKKIDRILEPIHIPHPIPESEVIKAVAAGGTFGLLLTESGKVYTCGYGALGLGRDKTQILMPEQIPSLSNIRKIVANTDYAAAINDKGELFTWGTCGETGRLGHGEFGHCFEPKRVKMPQELEGQSVFVHEVALGQDGGLAVVELDP</sequence>
<feature type="repeat" description="RCC1" evidence="2">
    <location>
        <begin position="150"/>
        <end position="220"/>
    </location>
</feature>
<dbReference type="InterPro" id="IPR051210">
    <property type="entry name" value="Ub_ligase/GEF_domain"/>
</dbReference>
<feature type="repeat" description="RCC1" evidence="2">
    <location>
        <begin position="385"/>
        <end position="442"/>
    </location>
</feature>
<feature type="repeat" description="RCC1" evidence="2">
    <location>
        <begin position="282"/>
        <end position="336"/>
    </location>
</feature>
<reference evidence="3" key="2">
    <citation type="journal article" date="2022" name="Microbiol. Resour. Announc.">
        <title>Whole-Genome Sequence of Entomortierella parvispora E1425, a Mucoromycotan Fungus Associated with Burkholderiaceae-Related Endosymbiotic Bacteria.</title>
        <authorList>
            <person name="Herlambang A."/>
            <person name="Guo Y."/>
            <person name="Takashima Y."/>
            <person name="Narisawa K."/>
            <person name="Ohta H."/>
            <person name="Nishizawa T."/>
        </authorList>
    </citation>
    <scope>NUCLEOTIDE SEQUENCE</scope>
    <source>
        <strain evidence="3">E1425</strain>
    </source>
</reference>
<dbReference type="AlphaFoldDB" id="A0A9P3LY88"/>
<gene>
    <name evidence="3" type="ORF">EMPS_07245</name>
</gene>
<dbReference type="Gene3D" id="2.130.10.30">
    <property type="entry name" value="Regulator of chromosome condensation 1/beta-lactamase-inhibitor protein II"/>
    <property type="match status" value="2"/>
</dbReference>
<dbReference type="Proteomes" id="UP000827284">
    <property type="component" value="Unassembled WGS sequence"/>
</dbReference>
<feature type="repeat" description="RCC1" evidence="2">
    <location>
        <begin position="88"/>
        <end position="138"/>
    </location>
</feature>
<dbReference type="PANTHER" id="PTHR22870">
    <property type="entry name" value="REGULATOR OF CHROMOSOME CONDENSATION"/>
    <property type="match status" value="1"/>
</dbReference>
<evidence type="ECO:0000313" key="4">
    <source>
        <dbReference type="Proteomes" id="UP000827284"/>
    </source>
</evidence>
<comment type="caution">
    <text evidence="3">The sequence shown here is derived from an EMBL/GenBank/DDBJ whole genome shotgun (WGS) entry which is preliminary data.</text>
</comment>
<reference evidence="3" key="1">
    <citation type="submission" date="2021-11" db="EMBL/GenBank/DDBJ databases">
        <authorList>
            <person name="Herlambang A."/>
            <person name="Guo Y."/>
            <person name="Takashima Y."/>
            <person name="Nishizawa T."/>
        </authorList>
    </citation>
    <scope>NUCLEOTIDE SEQUENCE</scope>
    <source>
        <strain evidence="3">E1425</strain>
    </source>
</reference>
<keyword evidence="1" id="KW-0677">Repeat</keyword>
<dbReference type="PROSITE" id="PS50012">
    <property type="entry name" value="RCC1_3"/>
    <property type="match status" value="5"/>
</dbReference>
<dbReference type="PANTHER" id="PTHR22870:SF408">
    <property type="entry name" value="OS09G0560450 PROTEIN"/>
    <property type="match status" value="1"/>
</dbReference>
<dbReference type="EMBL" id="BQFW01000010">
    <property type="protein sequence ID" value="GJJ74887.1"/>
    <property type="molecule type" value="Genomic_DNA"/>
</dbReference>
<dbReference type="OrthoDB" id="5370059at2759"/>
<evidence type="ECO:0000256" key="1">
    <source>
        <dbReference type="ARBA" id="ARBA00022737"/>
    </source>
</evidence>
<accession>A0A9P3LY88</accession>
<evidence type="ECO:0000256" key="2">
    <source>
        <dbReference type="PROSITE-ProRule" id="PRU00235"/>
    </source>
</evidence>
<dbReference type="SUPFAM" id="SSF50985">
    <property type="entry name" value="RCC1/BLIP-II"/>
    <property type="match status" value="1"/>
</dbReference>
<dbReference type="InterPro" id="IPR009091">
    <property type="entry name" value="RCC1/BLIP-II"/>
</dbReference>
<name>A0A9P3LY88_9FUNG</name>
<feature type="repeat" description="RCC1" evidence="2">
    <location>
        <begin position="221"/>
        <end position="281"/>
    </location>
</feature>
<dbReference type="Pfam" id="PF00415">
    <property type="entry name" value="RCC1"/>
    <property type="match status" value="3"/>
</dbReference>
<dbReference type="InterPro" id="IPR000408">
    <property type="entry name" value="Reg_chr_condens"/>
</dbReference>
<protein>
    <submittedName>
        <fullName evidence="3">RCC1-like G exchanging factor-like protein</fullName>
    </submittedName>
</protein>
<organism evidence="3 4">
    <name type="scientific">Entomortierella parvispora</name>
    <dbReference type="NCBI Taxonomy" id="205924"/>
    <lineage>
        <taxon>Eukaryota</taxon>
        <taxon>Fungi</taxon>
        <taxon>Fungi incertae sedis</taxon>
        <taxon>Mucoromycota</taxon>
        <taxon>Mortierellomycotina</taxon>
        <taxon>Mortierellomycetes</taxon>
        <taxon>Mortierellales</taxon>
        <taxon>Mortierellaceae</taxon>
        <taxon>Entomortierella</taxon>
    </lineage>
</organism>
<proteinExistence type="predicted"/>